<dbReference type="PROSITE" id="PS50943">
    <property type="entry name" value="HTH_CROC1"/>
    <property type="match status" value="1"/>
</dbReference>
<gene>
    <name evidence="2" type="ORF">IAC76_05640</name>
</gene>
<dbReference type="Gene3D" id="1.10.260.40">
    <property type="entry name" value="lambda repressor-like DNA-binding domains"/>
    <property type="match status" value="1"/>
</dbReference>
<dbReference type="SUPFAM" id="SSF47413">
    <property type="entry name" value="lambda repressor-like DNA-binding domains"/>
    <property type="match status" value="1"/>
</dbReference>
<reference evidence="2" key="2">
    <citation type="journal article" date="2021" name="PeerJ">
        <title>Extensive microbial diversity within the chicken gut microbiome revealed by metagenomics and culture.</title>
        <authorList>
            <person name="Gilroy R."/>
            <person name="Ravi A."/>
            <person name="Getino M."/>
            <person name="Pursley I."/>
            <person name="Horton D.L."/>
            <person name="Alikhan N.F."/>
            <person name="Baker D."/>
            <person name="Gharbi K."/>
            <person name="Hall N."/>
            <person name="Watson M."/>
            <person name="Adriaenssens E.M."/>
            <person name="Foster-Nyarko E."/>
            <person name="Jarju S."/>
            <person name="Secka A."/>
            <person name="Antonio M."/>
            <person name="Oren A."/>
            <person name="Chaudhuri R.R."/>
            <person name="La Ragione R."/>
            <person name="Hildebrand F."/>
            <person name="Pallen M.J."/>
        </authorList>
    </citation>
    <scope>NUCLEOTIDE SEQUENCE</scope>
    <source>
        <strain evidence="2">10192</strain>
    </source>
</reference>
<dbReference type="EMBL" id="JADIND010000114">
    <property type="protein sequence ID" value="MBO8430851.1"/>
    <property type="molecule type" value="Genomic_DNA"/>
</dbReference>
<dbReference type="InterPro" id="IPR010982">
    <property type="entry name" value="Lambda_DNA-bd_dom_sf"/>
</dbReference>
<sequence length="68" mass="8023">ISHIEKGKNYPTPENIAKIAGALNKEVYELYLFNHFKPYEEIRLELINALQDENTARLMYKFYSTINT</sequence>
<proteinExistence type="predicted"/>
<evidence type="ECO:0000313" key="2">
    <source>
        <dbReference type="EMBL" id="MBO8430851.1"/>
    </source>
</evidence>
<dbReference type="GO" id="GO:0003677">
    <property type="term" value="F:DNA binding"/>
    <property type="evidence" value="ECO:0007669"/>
    <property type="project" value="InterPro"/>
</dbReference>
<dbReference type="Pfam" id="PF01381">
    <property type="entry name" value="HTH_3"/>
    <property type="match status" value="1"/>
</dbReference>
<name>A0A9D9GZJ4_9BACT</name>
<feature type="domain" description="HTH cro/C1-type" evidence="1">
    <location>
        <begin position="1"/>
        <end position="30"/>
    </location>
</feature>
<reference evidence="2" key="1">
    <citation type="submission" date="2020-10" db="EMBL/GenBank/DDBJ databases">
        <authorList>
            <person name="Gilroy R."/>
        </authorList>
    </citation>
    <scope>NUCLEOTIDE SEQUENCE</scope>
    <source>
        <strain evidence="2">10192</strain>
    </source>
</reference>
<dbReference type="InterPro" id="IPR001387">
    <property type="entry name" value="Cro/C1-type_HTH"/>
</dbReference>
<comment type="caution">
    <text evidence="2">The sequence shown here is derived from an EMBL/GenBank/DDBJ whole genome shotgun (WGS) entry which is preliminary data.</text>
</comment>
<dbReference type="AlphaFoldDB" id="A0A9D9GZJ4"/>
<accession>A0A9D9GZJ4</accession>
<protein>
    <submittedName>
        <fullName evidence="2">Helix-turn-helix domain-containing protein</fullName>
    </submittedName>
</protein>
<dbReference type="Proteomes" id="UP000823632">
    <property type="component" value="Unassembled WGS sequence"/>
</dbReference>
<organism evidence="2 3">
    <name type="scientific">Candidatus Scatousia excrementipullorum</name>
    <dbReference type="NCBI Taxonomy" id="2840936"/>
    <lineage>
        <taxon>Bacteria</taxon>
        <taxon>Candidatus Scatousia</taxon>
    </lineage>
</organism>
<feature type="non-terminal residue" evidence="2">
    <location>
        <position position="1"/>
    </location>
</feature>
<evidence type="ECO:0000313" key="3">
    <source>
        <dbReference type="Proteomes" id="UP000823632"/>
    </source>
</evidence>
<evidence type="ECO:0000259" key="1">
    <source>
        <dbReference type="PROSITE" id="PS50943"/>
    </source>
</evidence>
<dbReference type="CDD" id="cd00093">
    <property type="entry name" value="HTH_XRE"/>
    <property type="match status" value="1"/>
</dbReference>